<protein>
    <submittedName>
        <fullName evidence="1">Uncharacterized protein</fullName>
    </submittedName>
</protein>
<evidence type="ECO:0000313" key="1">
    <source>
        <dbReference type="EMBL" id="SBQ34237.1"/>
    </source>
</evidence>
<proteinExistence type="predicted"/>
<reference evidence="1" key="1">
    <citation type="submission" date="2016-05" db="EMBL/GenBank/DDBJ databases">
        <authorList>
            <person name="Lavstsen T."/>
            <person name="Jespersen J.S."/>
        </authorList>
    </citation>
    <scope>NUCLEOTIDE SEQUENCE</scope>
    <source>
        <tissue evidence="1">Brain</tissue>
    </source>
</reference>
<feature type="non-terminal residue" evidence="1">
    <location>
        <position position="1"/>
    </location>
</feature>
<feature type="non-terminal residue" evidence="1">
    <location>
        <position position="104"/>
    </location>
</feature>
<sequence>QCLCGPFSSPGLSAGLSWCRENGVKDAAPCEKQNKRTQRERCCFGNGFFFVINFFFACKQKNSEDLLHGWKMDSSKVEKQRKEDNLSLPLPSFLTSLCFSPPLV</sequence>
<dbReference type="EMBL" id="HAEA01005757">
    <property type="protein sequence ID" value="SBQ34237.1"/>
    <property type="molecule type" value="Transcribed_RNA"/>
</dbReference>
<accession>A0A1A8DJL7</accession>
<name>A0A1A8DJL7_NOTKA</name>
<organism evidence="1">
    <name type="scientific">Nothobranchius kadleci</name>
    <name type="common">African annual killifish</name>
    <dbReference type="NCBI Taxonomy" id="1051664"/>
    <lineage>
        <taxon>Eukaryota</taxon>
        <taxon>Metazoa</taxon>
        <taxon>Chordata</taxon>
        <taxon>Craniata</taxon>
        <taxon>Vertebrata</taxon>
        <taxon>Euteleostomi</taxon>
        <taxon>Actinopterygii</taxon>
        <taxon>Neopterygii</taxon>
        <taxon>Teleostei</taxon>
        <taxon>Neoteleostei</taxon>
        <taxon>Acanthomorphata</taxon>
        <taxon>Ovalentaria</taxon>
        <taxon>Atherinomorphae</taxon>
        <taxon>Cyprinodontiformes</taxon>
        <taxon>Nothobranchiidae</taxon>
        <taxon>Nothobranchius</taxon>
    </lineage>
</organism>
<dbReference type="AlphaFoldDB" id="A0A1A8DJL7"/>
<reference evidence="1" key="2">
    <citation type="submission" date="2016-06" db="EMBL/GenBank/DDBJ databases">
        <title>The genome of a short-lived fish provides insights into sex chromosome evolution and the genetic control of aging.</title>
        <authorList>
            <person name="Reichwald K."/>
            <person name="Felder M."/>
            <person name="Petzold A."/>
            <person name="Koch P."/>
            <person name="Groth M."/>
            <person name="Platzer M."/>
        </authorList>
    </citation>
    <scope>NUCLEOTIDE SEQUENCE</scope>
    <source>
        <tissue evidence="1">Brain</tissue>
    </source>
</reference>
<gene>
    <name evidence="1" type="primary">Nfu_g_1_016551</name>
</gene>